<name>A0ABS9NNX6_9NEIS</name>
<evidence type="ECO:0000313" key="2">
    <source>
        <dbReference type="EMBL" id="MCG6504277.1"/>
    </source>
</evidence>
<sequence>MHLSRFAAALLPVLLAAPVYAQSCAQVDGKLAAHYQEMIDNGSYAGNAADDASGRRDKAAAAFQAALGAYLKDASSWQCKFPQTVGKNGLRIVESSDSKLRTYSWDEQDGGSMHNHTTLAQWRAPSGAIRVKTLSTGEAAPFVSDLIADNFGHYGKGYIVIGYGIGSSRAHSQDLTIYRLGERNLQPLNIIRTAKLTNTLGYGFDVSTVQKSGLADIAYDRSSKTISLPVVVDDGEGFGTVKKARIRYRFNGRYFVKTK</sequence>
<keyword evidence="3" id="KW-1185">Reference proteome</keyword>
<feature type="signal peptide" evidence="1">
    <location>
        <begin position="1"/>
        <end position="21"/>
    </location>
</feature>
<keyword evidence="1" id="KW-0732">Signal</keyword>
<feature type="chain" id="PRO_5046938951" evidence="1">
    <location>
        <begin position="22"/>
        <end position="259"/>
    </location>
</feature>
<accession>A0ABS9NNX6</accession>
<protein>
    <submittedName>
        <fullName evidence="2">Uncharacterized protein</fullName>
    </submittedName>
</protein>
<dbReference type="EMBL" id="JAKOOW010000025">
    <property type="protein sequence ID" value="MCG6504277.1"/>
    <property type="molecule type" value="Genomic_DNA"/>
</dbReference>
<organism evidence="2 3">
    <name type="scientific">Kingella pumchi</name>
    <dbReference type="NCBI Taxonomy" id="2779506"/>
    <lineage>
        <taxon>Bacteria</taxon>
        <taxon>Pseudomonadati</taxon>
        <taxon>Pseudomonadota</taxon>
        <taxon>Betaproteobacteria</taxon>
        <taxon>Neisseriales</taxon>
        <taxon>Neisseriaceae</taxon>
        <taxon>Kingella</taxon>
    </lineage>
</organism>
<comment type="caution">
    <text evidence="2">The sequence shown here is derived from an EMBL/GenBank/DDBJ whole genome shotgun (WGS) entry which is preliminary data.</text>
</comment>
<reference evidence="2 3" key="1">
    <citation type="submission" date="2022-02" db="EMBL/GenBank/DDBJ databases">
        <title>Genome sequence data of Kingella unionensis sp. nov. strain CICC 24913 (CCUG 75125).</title>
        <authorList>
            <person name="Xiao M."/>
        </authorList>
    </citation>
    <scope>NUCLEOTIDE SEQUENCE [LARGE SCALE GENOMIC DNA]</scope>
    <source>
        <strain evidence="2 3">CICC 24913</strain>
    </source>
</reference>
<dbReference type="Proteomes" id="UP001298424">
    <property type="component" value="Unassembled WGS sequence"/>
</dbReference>
<evidence type="ECO:0000313" key="3">
    <source>
        <dbReference type="Proteomes" id="UP001298424"/>
    </source>
</evidence>
<proteinExistence type="predicted"/>
<gene>
    <name evidence="2" type="ORF">MB824_07195</name>
</gene>
<evidence type="ECO:0000256" key="1">
    <source>
        <dbReference type="SAM" id="SignalP"/>
    </source>
</evidence>
<dbReference type="RefSeq" id="WP_238747603.1">
    <property type="nucleotide sequence ID" value="NZ_JAKOOW010000025.1"/>
</dbReference>